<feature type="repeat" description="ANK" evidence="1">
    <location>
        <begin position="133"/>
        <end position="165"/>
    </location>
</feature>
<dbReference type="AlphaFoldDB" id="A0A7M4EVF4"/>
<dbReference type="GeneTree" id="ENSGT00940000163982"/>
<protein>
    <submittedName>
        <fullName evidence="3">Uncharacterized protein</fullName>
    </submittedName>
</protein>
<dbReference type="PROSITE" id="PS50088">
    <property type="entry name" value="ANK_REPEAT"/>
    <property type="match status" value="5"/>
</dbReference>
<feature type="region of interest" description="Disordered" evidence="2">
    <location>
        <begin position="295"/>
        <end position="331"/>
    </location>
</feature>
<dbReference type="PANTHER" id="PTHR24147:SF53">
    <property type="entry name" value="ANKYRIN REPEAT DOMAIN 26"/>
    <property type="match status" value="1"/>
</dbReference>
<keyword evidence="4" id="KW-1185">Reference proteome</keyword>
<feature type="compositionally biased region" description="Acidic residues" evidence="2">
    <location>
        <begin position="316"/>
        <end position="327"/>
    </location>
</feature>
<dbReference type="Proteomes" id="UP000594220">
    <property type="component" value="Unplaced"/>
</dbReference>
<feature type="region of interest" description="Disordered" evidence="2">
    <location>
        <begin position="351"/>
        <end position="490"/>
    </location>
</feature>
<sequence length="720" mass="79724">MKKIFGFGKKKKGLPSPSKSASLPVGSGGYGLRERDLGKLHRAAATGDLGKLQQLLRKQDSNQLDKENRTPLHLACANGHLDIVSYLIENKCKLNLCDNDSRSPLMKAVQCQQEKCATLLLEHGADPNVVDVNCNTALHFAACIPNISLAIELLEHDADIDAQNKDGHTPLTLAITENHQGMVEFLLQKGADVHAVDKSKRTPLMVAASGGELSLIKILLEHGADLSHKDVSGCTAEDYAHLGGYSGLGKQLSEYARWKTVEKPSPGNKKGMSVFSSPDRFGDLGYALGAPATDKEVIDDLSQGDSVRSSEKGEGDDSWLSSEEELDFTPKKQPKLNLSLLLRASQKFKENNGEDTKMEGPQSSKQNLKQVDTKDKKEGKKLRDQESSDTSNQEEGELEEEEEDGEDDEDEEEEEEEEEEELSREEKEDEDLEEEEESQSDGTDGKEEECFKKSQDKGEIVQELETISNTINCETEDKDGSENVPEGNQKTCEDIDQNIQESIDIPMSFIDGFYEGLNEDVTTVSSKLINSGQPQREGDNEHEEMEYQNPKKLQDTEGIQKISCVTEAGLHRKNSYSSEYSEMTAGEKTASPSVLNSCDIKGKTSDVQGDISESDDDPWSETGNQGHESRSHNAVSAKPLEPSVGKERYENPEELDNTACSLLIQESENLPLHDQEEIMKETFQTSTKVSKNDQFKLYTGNAEIKKKDNDCQVKNVNRTM</sequence>
<dbReference type="InterPro" id="IPR036770">
    <property type="entry name" value="Ankyrin_rpt-contain_sf"/>
</dbReference>
<dbReference type="Pfam" id="PF12796">
    <property type="entry name" value="Ank_2"/>
    <property type="match status" value="1"/>
</dbReference>
<dbReference type="SUPFAM" id="SSF48403">
    <property type="entry name" value="Ankyrin repeat"/>
    <property type="match status" value="1"/>
</dbReference>
<accession>A0A7M4EVF4</accession>
<name>A0A7M4EVF4_CROPO</name>
<dbReference type="InterPro" id="IPR002110">
    <property type="entry name" value="Ankyrin_rpt"/>
</dbReference>
<feature type="compositionally biased region" description="Polar residues" evidence="2">
    <location>
        <begin position="361"/>
        <end position="370"/>
    </location>
</feature>
<feature type="compositionally biased region" description="Basic residues" evidence="2">
    <location>
        <begin position="1"/>
        <end position="13"/>
    </location>
</feature>
<feature type="repeat" description="ANK" evidence="1">
    <location>
        <begin position="166"/>
        <end position="198"/>
    </location>
</feature>
<feature type="repeat" description="ANK" evidence="1">
    <location>
        <begin position="199"/>
        <end position="231"/>
    </location>
</feature>
<feature type="repeat" description="ANK" evidence="1">
    <location>
        <begin position="100"/>
        <end position="132"/>
    </location>
</feature>
<evidence type="ECO:0000256" key="2">
    <source>
        <dbReference type="SAM" id="MobiDB-lite"/>
    </source>
</evidence>
<feature type="compositionally biased region" description="Basic and acidic residues" evidence="2">
    <location>
        <begin position="371"/>
        <end position="386"/>
    </location>
</feature>
<feature type="region of interest" description="Disordered" evidence="2">
    <location>
        <begin position="576"/>
        <end position="654"/>
    </location>
</feature>
<feature type="region of interest" description="Disordered" evidence="2">
    <location>
        <begin position="529"/>
        <end position="558"/>
    </location>
</feature>
<dbReference type="Pfam" id="PF13857">
    <property type="entry name" value="Ank_5"/>
    <property type="match status" value="1"/>
</dbReference>
<dbReference type="SMART" id="SM00248">
    <property type="entry name" value="ANK"/>
    <property type="match status" value="5"/>
</dbReference>
<evidence type="ECO:0000313" key="3">
    <source>
        <dbReference type="Ensembl" id="ENSCPRP00005015090.1"/>
    </source>
</evidence>
<dbReference type="InterPro" id="IPR050657">
    <property type="entry name" value="Ankyrin_repeat_domain"/>
</dbReference>
<feature type="repeat" description="ANK" evidence="1">
    <location>
        <begin position="67"/>
        <end position="99"/>
    </location>
</feature>
<dbReference type="Pfam" id="PF00023">
    <property type="entry name" value="Ank"/>
    <property type="match status" value="1"/>
</dbReference>
<organism evidence="3 4">
    <name type="scientific">Crocodylus porosus</name>
    <name type="common">Saltwater crocodile</name>
    <name type="synonym">Estuarine crocodile</name>
    <dbReference type="NCBI Taxonomy" id="8502"/>
    <lineage>
        <taxon>Eukaryota</taxon>
        <taxon>Metazoa</taxon>
        <taxon>Chordata</taxon>
        <taxon>Craniata</taxon>
        <taxon>Vertebrata</taxon>
        <taxon>Euteleostomi</taxon>
        <taxon>Archelosauria</taxon>
        <taxon>Archosauria</taxon>
        <taxon>Crocodylia</taxon>
        <taxon>Longirostres</taxon>
        <taxon>Crocodylidae</taxon>
        <taxon>Crocodylus</taxon>
    </lineage>
</organism>
<reference evidence="3" key="2">
    <citation type="submission" date="2025-09" db="UniProtKB">
        <authorList>
            <consortium name="Ensembl"/>
        </authorList>
    </citation>
    <scope>IDENTIFICATION</scope>
</reference>
<feature type="compositionally biased region" description="Acidic residues" evidence="2">
    <location>
        <begin position="392"/>
        <end position="439"/>
    </location>
</feature>
<feature type="region of interest" description="Disordered" evidence="2">
    <location>
        <begin position="1"/>
        <end position="29"/>
    </location>
</feature>
<feature type="compositionally biased region" description="Low complexity" evidence="2">
    <location>
        <begin position="14"/>
        <end position="24"/>
    </location>
</feature>
<feature type="compositionally biased region" description="Basic and acidic residues" evidence="2">
    <location>
        <begin position="443"/>
        <end position="460"/>
    </location>
</feature>
<dbReference type="PANTHER" id="PTHR24147">
    <property type="entry name" value="ANKYRIN REPEAT DOMAIN 36-RELATED"/>
    <property type="match status" value="1"/>
</dbReference>
<dbReference type="Ensembl" id="ENSCPRT00005017713.1">
    <property type="protein sequence ID" value="ENSCPRP00005015090.1"/>
    <property type="gene ID" value="ENSCPRG00005010585.1"/>
</dbReference>
<reference evidence="3" key="1">
    <citation type="submission" date="2025-08" db="UniProtKB">
        <authorList>
            <consortium name="Ensembl"/>
        </authorList>
    </citation>
    <scope>IDENTIFICATION</scope>
</reference>
<evidence type="ECO:0000313" key="4">
    <source>
        <dbReference type="Proteomes" id="UP000594220"/>
    </source>
</evidence>
<dbReference type="PRINTS" id="PR01415">
    <property type="entry name" value="ANKYRIN"/>
</dbReference>
<keyword evidence="1" id="KW-0040">ANK repeat</keyword>
<dbReference type="Gene3D" id="1.25.40.20">
    <property type="entry name" value="Ankyrin repeat-containing domain"/>
    <property type="match status" value="2"/>
</dbReference>
<proteinExistence type="predicted"/>
<dbReference type="PROSITE" id="PS50297">
    <property type="entry name" value="ANK_REP_REGION"/>
    <property type="match status" value="4"/>
</dbReference>
<evidence type="ECO:0000256" key="1">
    <source>
        <dbReference type="PROSITE-ProRule" id="PRU00023"/>
    </source>
</evidence>